<dbReference type="InterPro" id="IPR041157">
    <property type="entry name" value="PUD1/2"/>
</dbReference>
<dbReference type="PANTHER" id="PTHR31557">
    <property type="entry name" value="5C820-RELATED-RELATED"/>
    <property type="match status" value="1"/>
</dbReference>
<proteinExistence type="predicted"/>
<gene>
    <name evidence="2" type="ORF">B0T21DRAFT_378567</name>
</gene>
<evidence type="ECO:0000313" key="3">
    <source>
        <dbReference type="Proteomes" id="UP001172159"/>
    </source>
</evidence>
<dbReference type="PANTHER" id="PTHR31557:SF0">
    <property type="entry name" value="5C820-RELATED"/>
    <property type="match status" value="1"/>
</dbReference>
<accession>A0AA39ZRT0</accession>
<name>A0AA39ZRT0_9PEZI</name>
<organism evidence="2 3">
    <name type="scientific">Apiosordaria backusii</name>
    <dbReference type="NCBI Taxonomy" id="314023"/>
    <lineage>
        <taxon>Eukaryota</taxon>
        <taxon>Fungi</taxon>
        <taxon>Dikarya</taxon>
        <taxon>Ascomycota</taxon>
        <taxon>Pezizomycotina</taxon>
        <taxon>Sordariomycetes</taxon>
        <taxon>Sordariomycetidae</taxon>
        <taxon>Sordariales</taxon>
        <taxon>Lasiosphaeriaceae</taxon>
        <taxon>Apiosordaria</taxon>
    </lineage>
</organism>
<keyword evidence="3" id="KW-1185">Reference proteome</keyword>
<dbReference type="AlphaFoldDB" id="A0AA39ZRT0"/>
<evidence type="ECO:0000313" key="2">
    <source>
        <dbReference type="EMBL" id="KAK0702418.1"/>
    </source>
</evidence>
<dbReference type="Pfam" id="PF18457">
    <property type="entry name" value="PUD1_2"/>
    <property type="match status" value="1"/>
</dbReference>
<reference evidence="2" key="1">
    <citation type="submission" date="2023-06" db="EMBL/GenBank/DDBJ databases">
        <title>Genome-scale phylogeny and comparative genomics of the fungal order Sordariales.</title>
        <authorList>
            <consortium name="Lawrence Berkeley National Laboratory"/>
            <person name="Hensen N."/>
            <person name="Bonometti L."/>
            <person name="Westerberg I."/>
            <person name="Brannstrom I.O."/>
            <person name="Guillou S."/>
            <person name="Cros-Aarteil S."/>
            <person name="Calhoun S."/>
            <person name="Haridas S."/>
            <person name="Kuo A."/>
            <person name="Mondo S."/>
            <person name="Pangilinan J."/>
            <person name="Riley R."/>
            <person name="Labutti K."/>
            <person name="Andreopoulos B."/>
            <person name="Lipzen A."/>
            <person name="Chen C."/>
            <person name="Yanf M."/>
            <person name="Daum C."/>
            <person name="Ng V."/>
            <person name="Clum A."/>
            <person name="Steindorff A."/>
            <person name="Ohm R."/>
            <person name="Martin F."/>
            <person name="Silar P."/>
            <person name="Natvig D."/>
            <person name="Lalanne C."/>
            <person name="Gautier V."/>
            <person name="Ament-Velasquez S.L."/>
            <person name="Kruys A."/>
            <person name="Hutchinson M.I."/>
            <person name="Powell A.J."/>
            <person name="Barry K."/>
            <person name="Miller A.N."/>
            <person name="Grigoriev I.V."/>
            <person name="Debuchy R."/>
            <person name="Gladieux P."/>
            <person name="Thoren M.H."/>
            <person name="Johannesson H."/>
        </authorList>
    </citation>
    <scope>NUCLEOTIDE SEQUENCE</scope>
    <source>
        <strain evidence="2">CBS 540.89</strain>
    </source>
</reference>
<dbReference type="Gene3D" id="2.60.40.3820">
    <property type="match status" value="2"/>
</dbReference>
<evidence type="ECO:0000259" key="1">
    <source>
        <dbReference type="Pfam" id="PF18457"/>
    </source>
</evidence>
<comment type="caution">
    <text evidence="2">The sequence shown here is derived from an EMBL/GenBank/DDBJ whole genome shotgun (WGS) entry which is preliminary data.</text>
</comment>
<dbReference type="Proteomes" id="UP001172159">
    <property type="component" value="Unassembled WGS sequence"/>
</dbReference>
<sequence>MTKRTAYVAIRNEKSEPLIAVGVKHKYSDNYTNDGEWAIVQPGEVSEERLEVEYNTGFMTTGVDWWAISWYSPDMKTVYYSDPNNFRDIIDGFENLAPDVISAAAGAVAGLIASPSGPGAVGAAVAAAAAAKATTSALFNSEGTEGFKRHMLTADDEGSTTEIVIRKDNTIEFRSPSGNSETVTSTRNV</sequence>
<dbReference type="EMBL" id="JAUKTV010000026">
    <property type="protein sequence ID" value="KAK0702418.1"/>
    <property type="molecule type" value="Genomic_DNA"/>
</dbReference>
<feature type="domain" description="Up-regulated in Daf-2" evidence="1">
    <location>
        <begin position="2"/>
        <end position="183"/>
    </location>
</feature>
<protein>
    <recommendedName>
        <fullName evidence="1">Up-regulated in Daf-2 domain-containing protein</fullName>
    </recommendedName>
</protein>